<evidence type="ECO:0008006" key="3">
    <source>
        <dbReference type="Google" id="ProtNLM"/>
    </source>
</evidence>
<dbReference type="PANTHER" id="PTHR11697:SF230">
    <property type="entry name" value="ZINC FINGER, MYM DOMAIN CONTAINING 1"/>
    <property type="match status" value="1"/>
</dbReference>
<evidence type="ECO:0000313" key="2">
    <source>
        <dbReference type="Proteomes" id="UP001177003"/>
    </source>
</evidence>
<proteinExistence type="predicted"/>
<dbReference type="EMBL" id="OX465081">
    <property type="protein sequence ID" value="CAI9286594.1"/>
    <property type="molecule type" value="Genomic_DNA"/>
</dbReference>
<gene>
    <name evidence="1" type="ORF">LSALG_LOCUS26004</name>
</gene>
<reference evidence="1" key="1">
    <citation type="submission" date="2023-04" db="EMBL/GenBank/DDBJ databases">
        <authorList>
            <person name="Vijverberg K."/>
            <person name="Xiong W."/>
            <person name="Schranz E."/>
        </authorList>
    </citation>
    <scope>NUCLEOTIDE SEQUENCE</scope>
</reference>
<keyword evidence="2" id="KW-1185">Reference proteome</keyword>
<dbReference type="Proteomes" id="UP001177003">
    <property type="component" value="Chromosome 5"/>
</dbReference>
<dbReference type="InterPro" id="IPR055298">
    <property type="entry name" value="AtLOH3-like"/>
</dbReference>
<organism evidence="1 2">
    <name type="scientific">Lactuca saligna</name>
    <name type="common">Willowleaf lettuce</name>
    <dbReference type="NCBI Taxonomy" id="75948"/>
    <lineage>
        <taxon>Eukaryota</taxon>
        <taxon>Viridiplantae</taxon>
        <taxon>Streptophyta</taxon>
        <taxon>Embryophyta</taxon>
        <taxon>Tracheophyta</taxon>
        <taxon>Spermatophyta</taxon>
        <taxon>Magnoliopsida</taxon>
        <taxon>eudicotyledons</taxon>
        <taxon>Gunneridae</taxon>
        <taxon>Pentapetalae</taxon>
        <taxon>asterids</taxon>
        <taxon>campanulids</taxon>
        <taxon>Asterales</taxon>
        <taxon>Asteraceae</taxon>
        <taxon>Cichorioideae</taxon>
        <taxon>Cichorieae</taxon>
        <taxon>Lactucinae</taxon>
        <taxon>Lactuca</taxon>
    </lineage>
</organism>
<dbReference type="PANTHER" id="PTHR11697">
    <property type="entry name" value="GENERAL TRANSCRIPTION FACTOR 2-RELATED ZINC FINGER PROTEIN"/>
    <property type="match status" value="1"/>
</dbReference>
<sequence>MSQVRGQGNGEVSNMQGAFNGLKALILQNNDSTHHVHCFTHQLQLVIVDVAKKHDGVDDFFEQLSLVVNVVGGSCKRQNILWESQRERVQMSIGNGELETRRWLNQESSLIRAGDT</sequence>
<name>A0AA35Z6K1_LACSI</name>
<protein>
    <recommendedName>
        <fullName evidence="3">DUF4371 domain-containing protein</fullName>
    </recommendedName>
</protein>
<evidence type="ECO:0000313" key="1">
    <source>
        <dbReference type="EMBL" id="CAI9286594.1"/>
    </source>
</evidence>
<accession>A0AA35Z6K1</accession>
<dbReference type="AlphaFoldDB" id="A0AA35Z6K1"/>